<dbReference type="AlphaFoldDB" id="A0A5K3EV07"/>
<proteinExistence type="predicted"/>
<protein>
    <submittedName>
        <fullName evidence="1">Myosin motor domain-containing protein</fullName>
    </submittedName>
</protein>
<dbReference type="WBParaSite" id="MCU_003307-RA">
    <property type="protein sequence ID" value="MCU_003307-RA"/>
    <property type="gene ID" value="MCU_003307"/>
</dbReference>
<name>A0A5K3EV07_MESCO</name>
<organism evidence="1">
    <name type="scientific">Mesocestoides corti</name>
    <name type="common">Flatworm</name>
    <dbReference type="NCBI Taxonomy" id="53468"/>
    <lineage>
        <taxon>Eukaryota</taxon>
        <taxon>Metazoa</taxon>
        <taxon>Spiralia</taxon>
        <taxon>Lophotrochozoa</taxon>
        <taxon>Platyhelminthes</taxon>
        <taxon>Cestoda</taxon>
        <taxon>Eucestoda</taxon>
        <taxon>Cyclophyllidea</taxon>
        <taxon>Mesocestoididae</taxon>
        <taxon>Mesocestoides</taxon>
    </lineage>
</organism>
<evidence type="ECO:0000313" key="1">
    <source>
        <dbReference type="WBParaSite" id="MCU_003307-RA"/>
    </source>
</evidence>
<reference evidence="1" key="1">
    <citation type="submission" date="2019-11" db="UniProtKB">
        <authorList>
            <consortium name="WormBaseParasite"/>
        </authorList>
    </citation>
    <scope>IDENTIFICATION</scope>
</reference>
<sequence>ARRNFVYFNKTSARQRNIQANKLITKIAKSTESNAKRRLKIRLQVFHWQLYFAGFVPELPHYRLCARLNVQFSFQEFLVCYPSQPVSNDKMNGIYLKIQLLFLNLCI</sequence>
<accession>A0A5K3EV07</accession>